<evidence type="ECO:0000256" key="1">
    <source>
        <dbReference type="PROSITE-ProRule" id="PRU00047"/>
    </source>
</evidence>
<evidence type="ECO:0000259" key="3">
    <source>
        <dbReference type="PROSITE" id="PS50158"/>
    </source>
</evidence>
<dbReference type="AlphaFoldDB" id="A0A067RSW2"/>
<dbReference type="EMBL" id="KK852437">
    <property type="protein sequence ID" value="KDR23900.1"/>
    <property type="molecule type" value="Genomic_DNA"/>
</dbReference>
<gene>
    <name evidence="4" type="ORF">L798_10246</name>
</gene>
<keyword evidence="1" id="KW-0863">Zinc-finger</keyword>
<protein>
    <recommendedName>
        <fullName evidence="3">CCHC-type domain-containing protein</fullName>
    </recommendedName>
</protein>
<keyword evidence="1" id="KW-0479">Metal-binding</keyword>
<dbReference type="GO" id="GO:0008270">
    <property type="term" value="F:zinc ion binding"/>
    <property type="evidence" value="ECO:0007669"/>
    <property type="project" value="UniProtKB-KW"/>
</dbReference>
<accession>A0A067RSW2</accession>
<sequence length="102" mass="11465">MDPGQRTHFVFSKRPRAVADLYALGRNRSNCLVAGRQRLDALGAASTASGSRDYPLSRHNIRDFKGGRCWNCQEYGHRRSECKSGTRGYGRGQGNVRPPNRR</sequence>
<feature type="domain" description="CCHC-type" evidence="3">
    <location>
        <begin position="68"/>
        <end position="84"/>
    </location>
</feature>
<keyword evidence="5" id="KW-1185">Reference proteome</keyword>
<dbReference type="Proteomes" id="UP000027135">
    <property type="component" value="Unassembled WGS sequence"/>
</dbReference>
<dbReference type="InterPro" id="IPR001878">
    <property type="entry name" value="Znf_CCHC"/>
</dbReference>
<dbReference type="GO" id="GO:0003676">
    <property type="term" value="F:nucleic acid binding"/>
    <property type="evidence" value="ECO:0007669"/>
    <property type="project" value="InterPro"/>
</dbReference>
<dbReference type="InParanoid" id="A0A067RSW2"/>
<dbReference type="InterPro" id="IPR036875">
    <property type="entry name" value="Znf_CCHC_sf"/>
</dbReference>
<evidence type="ECO:0000256" key="2">
    <source>
        <dbReference type="SAM" id="MobiDB-lite"/>
    </source>
</evidence>
<feature type="region of interest" description="Disordered" evidence="2">
    <location>
        <begin position="78"/>
        <end position="102"/>
    </location>
</feature>
<dbReference type="SMART" id="SM00343">
    <property type="entry name" value="ZnF_C2HC"/>
    <property type="match status" value="1"/>
</dbReference>
<dbReference type="SUPFAM" id="SSF57756">
    <property type="entry name" value="Retrovirus zinc finger-like domains"/>
    <property type="match status" value="1"/>
</dbReference>
<organism evidence="4 5">
    <name type="scientific">Zootermopsis nevadensis</name>
    <name type="common">Dampwood termite</name>
    <dbReference type="NCBI Taxonomy" id="136037"/>
    <lineage>
        <taxon>Eukaryota</taxon>
        <taxon>Metazoa</taxon>
        <taxon>Ecdysozoa</taxon>
        <taxon>Arthropoda</taxon>
        <taxon>Hexapoda</taxon>
        <taxon>Insecta</taxon>
        <taxon>Pterygota</taxon>
        <taxon>Neoptera</taxon>
        <taxon>Polyneoptera</taxon>
        <taxon>Dictyoptera</taxon>
        <taxon>Blattodea</taxon>
        <taxon>Blattoidea</taxon>
        <taxon>Termitoidae</taxon>
        <taxon>Termopsidae</taxon>
        <taxon>Zootermopsis</taxon>
    </lineage>
</organism>
<reference evidence="4 5" key="1">
    <citation type="journal article" date="2014" name="Nat. Commun.">
        <title>Molecular traces of alternative social organization in a termite genome.</title>
        <authorList>
            <person name="Terrapon N."/>
            <person name="Li C."/>
            <person name="Robertson H.M."/>
            <person name="Ji L."/>
            <person name="Meng X."/>
            <person name="Booth W."/>
            <person name="Chen Z."/>
            <person name="Childers C.P."/>
            <person name="Glastad K.M."/>
            <person name="Gokhale K."/>
            <person name="Gowin J."/>
            <person name="Gronenberg W."/>
            <person name="Hermansen R.A."/>
            <person name="Hu H."/>
            <person name="Hunt B.G."/>
            <person name="Huylmans A.K."/>
            <person name="Khalil S.M."/>
            <person name="Mitchell R.D."/>
            <person name="Munoz-Torres M.C."/>
            <person name="Mustard J.A."/>
            <person name="Pan H."/>
            <person name="Reese J.T."/>
            <person name="Scharf M.E."/>
            <person name="Sun F."/>
            <person name="Vogel H."/>
            <person name="Xiao J."/>
            <person name="Yang W."/>
            <person name="Yang Z."/>
            <person name="Yang Z."/>
            <person name="Zhou J."/>
            <person name="Zhu J."/>
            <person name="Brent C.S."/>
            <person name="Elsik C.G."/>
            <person name="Goodisman M.A."/>
            <person name="Liberles D.A."/>
            <person name="Roe R.M."/>
            <person name="Vargo E.L."/>
            <person name="Vilcinskas A."/>
            <person name="Wang J."/>
            <person name="Bornberg-Bauer E."/>
            <person name="Korb J."/>
            <person name="Zhang G."/>
            <person name="Liebig J."/>
        </authorList>
    </citation>
    <scope>NUCLEOTIDE SEQUENCE [LARGE SCALE GENOMIC DNA]</scope>
    <source>
        <tissue evidence="4">Whole organism</tissue>
    </source>
</reference>
<evidence type="ECO:0000313" key="5">
    <source>
        <dbReference type="Proteomes" id="UP000027135"/>
    </source>
</evidence>
<keyword evidence="1" id="KW-0862">Zinc</keyword>
<name>A0A067RSW2_ZOONE</name>
<dbReference type="Pfam" id="PF00098">
    <property type="entry name" value="zf-CCHC"/>
    <property type="match status" value="1"/>
</dbReference>
<dbReference type="PROSITE" id="PS50158">
    <property type="entry name" value="ZF_CCHC"/>
    <property type="match status" value="1"/>
</dbReference>
<evidence type="ECO:0000313" key="4">
    <source>
        <dbReference type="EMBL" id="KDR23900.1"/>
    </source>
</evidence>
<proteinExistence type="predicted"/>